<reference evidence="9" key="1">
    <citation type="journal article" date="2014" name="Soil Biol. Biochem.">
        <title>Structure and function of bacterial communities in ageing soils: Insights from the Mendocino ecological staircase.</title>
        <authorList>
            <person name="Uroz S."/>
            <person name="Tech J.J."/>
            <person name="Sawaya N.A."/>
            <person name="Frey-Klett P."/>
            <person name="Leveau J.H.J."/>
        </authorList>
    </citation>
    <scope>NUCLEOTIDE SEQUENCE [LARGE SCALE GENOMIC DNA]</scope>
    <source>
        <strain evidence="9">Cal35</strain>
    </source>
</reference>
<evidence type="ECO:0000256" key="2">
    <source>
        <dbReference type="ARBA" id="ARBA00022898"/>
    </source>
</evidence>
<feature type="active site" description="Proton acceptor; specific for L-alanine" evidence="4">
    <location>
        <position position="261"/>
    </location>
</feature>
<dbReference type="InterPro" id="IPR001608">
    <property type="entry name" value="Ala_racemase_N"/>
</dbReference>
<feature type="binding site" evidence="4 6">
    <location>
        <position position="139"/>
    </location>
    <ligand>
        <name>substrate</name>
    </ligand>
</feature>
<dbReference type="InterPro" id="IPR011079">
    <property type="entry name" value="Ala_racemase_C"/>
</dbReference>
<evidence type="ECO:0000313" key="8">
    <source>
        <dbReference type="EMBL" id="AIY43979.1"/>
    </source>
</evidence>
<comment type="catalytic activity">
    <reaction evidence="4">
        <text>L-alanine = D-alanine</text>
        <dbReference type="Rhea" id="RHEA:20249"/>
        <dbReference type="ChEBI" id="CHEBI:57416"/>
        <dbReference type="ChEBI" id="CHEBI:57972"/>
        <dbReference type="EC" id="5.1.1.1"/>
    </reaction>
</comment>
<dbReference type="PROSITE" id="PS00395">
    <property type="entry name" value="ALANINE_RACEMASE"/>
    <property type="match status" value="1"/>
</dbReference>
<dbReference type="Proteomes" id="UP000030302">
    <property type="component" value="Chromosome"/>
</dbReference>
<dbReference type="KEGG" id="care:LT85_4821"/>
<gene>
    <name evidence="8" type="ORF">LT85_4821</name>
</gene>
<comment type="similarity">
    <text evidence="4">Belongs to the alanine racemase family.</text>
</comment>
<dbReference type="PANTHER" id="PTHR30511:SF0">
    <property type="entry name" value="ALANINE RACEMASE, CATABOLIC-RELATED"/>
    <property type="match status" value="1"/>
</dbReference>
<name>A0A0A1FJY6_9BURK</name>
<evidence type="ECO:0000256" key="4">
    <source>
        <dbReference type="HAMAP-Rule" id="MF_01201"/>
    </source>
</evidence>
<dbReference type="NCBIfam" id="TIGR00492">
    <property type="entry name" value="alr"/>
    <property type="match status" value="1"/>
</dbReference>
<feature type="binding site" evidence="4 6">
    <location>
        <position position="309"/>
    </location>
    <ligand>
        <name>substrate</name>
    </ligand>
</feature>
<dbReference type="CDD" id="cd00430">
    <property type="entry name" value="PLPDE_III_AR"/>
    <property type="match status" value="1"/>
</dbReference>
<dbReference type="RefSeq" id="WP_038494036.1">
    <property type="nucleotide sequence ID" value="NZ_CP009962.1"/>
</dbReference>
<dbReference type="GO" id="GO:0030632">
    <property type="term" value="P:D-alanine biosynthetic process"/>
    <property type="evidence" value="ECO:0007669"/>
    <property type="project" value="UniProtKB-UniRule"/>
</dbReference>
<dbReference type="HAMAP" id="MF_01201">
    <property type="entry name" value="Ala_racemase"/>
    <property type="match status" value="1"/>
</dbReference>
<feature type="active site" description="Proton acceptor; specific for D-alanine" evidence="4">
    <location>
        <position position="40"/>
    </location>
</feature>
<dbReference type="GO" id="GO:0008784">
    <property type="term" value="F:alanine racemase activity"/>
    <property type="evidence" value="ECO:0007669"/>
    <property type="project" value="UniProtKB-UniRule"/>
</dbReference>
<dbReference type="SUPFAM" id="SSF50621">
    <property type="entry name" value="Alanine racemase C-terminal domain-like"/>
    <property type="match status" value="1"/>
</dbReference>
<feature type="domain" description="Alanine racemase C-terminal" evidence="7">
    <location>
        <begin position="240"/>
        <end position="366"/>
    </location>
</feature>
<evidence type="ECO:0000259" key="7">
    <source>
        <dbReference type="SMART" id="SM01005"/>
    </source>
</evidence>
<evidence type="ECO:0000256" key="1">
    <source>
        <dbReference type="ARBA" id="ARBA00001933"/>
    </source>
</evidence>
<proteinExistence type="inferred from homology"/>
<dbReference type="Gene3D" id="3.20.20.10">
    <property type="entry name" value="Alanine racemase"/>
    <property type="match status" value="1"/>
</dbReference>
<dbReference type="Pfam" id="PF00842">
    <property type="entry name" value="Ala_racemase_C"/>
    <property type="match status" value="1"/>
</dbReference>
<dbReference type="UniPathway" id="UPA00042">
    <property type="reaction ID" value="UER00497"/>
</dbReference>
<dbReference type="SMART" id="SM01005">
    <property type="entry name" value="Ala_racemase_C"/>
    <property type="match status" value="1"/>
</dbReference>
<dbReference type="Gene3D" id="2.40.37.10">
    <property type="entry name" value="Lyase, Ornithine Decarboxylase, Chain A, domain 1"/>
    <property type="match status" value="1"/>
</dbReference>
<accession>A0A0A1FJY6</accession>
<dbReference type="EMBL" id="CP009962">
    <property type="protein sequence ID" value="AIY43979.1"/>
    <property type="molecule type" value="Genomic_DNA"/>
</dbReference>
<comment type="function">
    <text evidence="4">Catalyzes the interconversion of L-alanine and D-alanine. May also act on other amino acids.</text>
</comment>
<comment type="cofactor">
    <cofactor evidence="1 4 5">
        <name>pyridoxal 5'-phosphate</name>
        <dbReference type="ChEBI" id="CHEBI:597326"/>
    </cofactor>
</comment>
<dbReference type="STRING" id="279058.LT85_4821"/>
<protein>
    <recommendedName>
        <fullName evidence="4">Alanine racemase</fullName>
        <ecNumber evidence="4">5.1.1.1</ecNumber>
    </recommendedName>
</protein>
<dbReference type="SUPFAM" id="SSF51419">
    <property type="entry name" value="PLP-binding barrel"/>
    <property type="match status" value="1"/>
</dbReference>
<dbReference type="EC" id="5.1.1.1" evidence="4"/>
<dbReference type="PANTHER" id="PTHR30511">
    <property type="entry name" value="ALANINE RACEMASE"/>
    <property type="match status" value="1"/>
</dbReference>
<dbReference type="OrthoDB" id="9813814at2"/>
<dbReference type="AlphaFoldDB" id="A0A0A1FJY6"/>
<evidence type="ECO:0000313" key="9">
    <source>
        <dbReference type="Proteomes" id="UP000030302"/>
    </source>
</evidence>
<keyword evidence="2 4" id="KW-0663">Pyridoxal phosphate</keyword>
<dbReference type="InterPro" id="IPR009006">
    <property type="entry name" value="Ala_racemase/Decarboxylase_C"/>
</dbReference>
<dbReference type="InterPro" id="IPR000821">
    <property type="entry name" value="Ala_racemase"/>
</dbReference>
<dbReference type="GO" id="GO:0005829">
    <property type="term" value="C:cytosol"/>
    <property type="evidence" value="ECO:0007669"/>
    <property type="project" value="TreeGrafter"/>
</dbReference>
<keyword evidence="9" id="KW-1185">Reference proteome</keyword>
<evidence type="ECO:0000256" key="3">
    <source>
        <dbReference type="ARBA" id="ARBA00023235"/>
    </source>
</evidence>
<comment type="pathway">
    <text evidence="4">Amino-acid biosynthesis; D-alanine biosynthesis; D-alanine from L-alanine: step 1/1.</text>
</comment>
<dbReference type="InterPro" id="IPR020622">
    <property type="entry name" value="Ala_racemase_pyridoxalP-BS"/>
</dbReference>
<evidence type="ECO:0000256" key="6">
    <source>
        <dbReference type="PIRSR" id="PIRSR600821-52"/>
    </source>
</evidence>
<dbReference type="HOGENOM" id="CLU_028393_1_1_4"/>
<feature type="modified residue" description="N6-(pyridoxal phosphate)lysine" evidence="4 5">
    <location>
        <position position="40"/>
    </location>
</feature>
<dbReference type="Pfam" id="PF01168">
    <property type="entry name" value="Ala_racemase_N"/>
    <property type="match status" value="1"/>
</dbReference>
<dbReference type="GO" id="GO:0030170">
    <property type="term" value="F:pyridoxal phosphate binding"/>
    <property type="evidence" value="ECO:0007669"/>
    <property type="project" value="UniProtKB-UniRule"/>
</dbReference>
<sequence length="368" mass="39369">MNPQALHAGAILRVDLNAVRSNYRFLRQRAGNALCAAAVKANAYGLGADKVGPALAAEGCRHFFVAHLDEGIALRPHLPATADIFVLHGPPPGAERELIAHGLTPVLNSLQQIEAWHALAQSLQRPLPAIFQVDTGMSRMGLPAAEAEAWLANPAFMESIPPLFLMSHLACAEHQSHPMNASQLARFKTWRQRLPQVAASLANSSGIFLGSDFQFDLVRPGAALYGIAPVAGAENPLQAVVALHGRIIQSRTIQRGDHVGYGISYSATEERQIATVGVGYADGWLRSMSNRGIAFIDGRPAPMVGTVSMDSITIDVTGIAAERVQAGALVELIGPHRPVDEVAKLAGSIGYEILTDLGRRYHREYLGA</sequence>
<dbReference type="InterPro" id="IPR029066">
    <property type="entry name" value="PLP-binding_barrel"/>
</dbReference>
<dbReference type="PRINTS" id="PR00992">
    <property type="entry name" value="ALARACEMASE"/>
</dbReference>
<evidence type="ECO:0000256" key="5">
    <source>
        <dbReference type="PIRSR" id="PIRSR600821-50"/>
    </source>
</evidence>
<organism evidence="8 9">
    <name type="scientific">Collimonas arenae</name>
    <dbReference type="NCBI Taxonomy" id="279058"/>
    <lineage>
        <taxon>Bacteria</taxon>
        <taxon>Pseudomonadati</taxon>
        <taxon>Pseudomonadota</taxon>
        <taxon>Betaproteobacteria</taxon>
        <taxon>Burkholderiales</taxon>
        <taxon>Oxalobacteraceae</taxon>
        <taxon>Collimonas</taxon>
    </lineage>
</organism>
<keyword evidence="3 4" id="KW-0413">Isomerase</keyword>